<sequence>MIYDRIKKQIVPESLYIFQTIAFDCLKVDSDDRPSINKVVKQLSQALNFQEYYEIWEPKLSIHYKEIIRASQIYDSEIKNDPYDMFYRGIPIHDGKVWLSLGSNEGRNEMISARKFSYENHRSLKWRPVQGSRFQKVAKMLDITKLKIQISITTQYLSPGVNYGAFIIFKVPDTKKSSSKPIYVGLKYRKGGENLHAYFATWRDDNWMMIELCRFLCDKKDTDFEVELESFSRYNCGRDAIYIEGIEFRVIESVTHEKIKETQEVLINSNSREVIGKKHLFILLAMEIWNPGCYGLLYNYEDLPDLRYQEPLELRPQQVYPIICRIRKEMFLLDIEYSCYLVFKLSEKCHGLHCPVKVRDLLHRNNKEAGIIYFRAPSPCNLHCNNSIPQQREDGWMEVKVWKFNSSHNFKTIYDDIPVIRVKLKLITYERTMSGLVVRGLEIRSM</sequence>
<evidence type="ECO:0000313" key="1">
    <source>
        <dbReference type="EMBL" id="KAK9050843.1"/>
    </source>
</evidence>
<evidence type="ECO:0000313" key="2">
    <source>
        <dbReference type="Proteomes" id="UP001408789"/>
    </source>
</evidence>
<gene>
    <name evidence="1" type="ORF">SSX86_030186</name>
</gene>
<dbReference type="Proteomes" id="UP001408789">
    <property type="component" value="Unassembled WGS sequence"/>
</dbReference>
<keyword evidence="2" id="KW-1185">Reference proteome</keyword>
<dbReference type="AlphaFoldDB" id="A0AAP0CCC2"/>
<protein>
    <submittedName>
        <fullName evidence="1">Uncharacterized protein</fullName>
    </submittedName>
</protein>
<dbReference type="Pfam" id="PF14299">
    <property type="entry name" value="PP2"/>
    <property type="match status" value="2"/>
</dbReference>
<dbReference type="PANTHER" id="PTHR32278">
    <property type="entry name" value="F-BOX DOMAIN-CONTAINING PROTEIN"/>
    <property type="match status" value="1"/>
</dbReference>
<dbReference type="InterPro" id="IPR025886">
    <property type="entry name" value="PP2-like"/>
</dbReference>
<proteinExistence type="predicted"/>
<dbReference type="EMBL" id="JBCNJP010000086">
    <property type="protein sequence ID" value="KAK9050843.1"/>
    <property type="molecule type" value="Genomic_DNA"/>
</dbReference>
<organism evidence="1 2">
    <name type="scientific">Deinandra increscens subsp. villosa</name>
    <dbReference type="NCBI Taxonomy" id="3103831"/>
    <lineage>
        <taxon>Eukaryota</taxon>
        <taxon>Viridiplantae</taxon>
        <taxon>Streptophyta</taxon>
        <taxon>Embryophyta</taxon>
        <taxon>Tracheophyta</taxon>
        <taxon>Spermatophyta</taxon>
        <taxon>Magnoliopsida</taxon>
        <taxon>eudicotyledons</taxon>
        <taxon>Gunneridae</taxon>
        <taxon>Pentapetalae</taxon>
        <taxon>asterids</taxon>
        <taxon>campanulids</taxon>
        <taxon>Asterales</taxon>
        <taxon>Asteraceae</taxon>
        <taxon>Asteroideae</taxon>
        <taxon>Heliantheae alliance</taxon>
        <taxon>Madieae</taxon>
        <taxon>Madiinae</taxon>
        <taxon>Deinandra</taxon>
    </lineage>
</organism>
<name>A0AAP0CCC2_9ASTR</name>
<dbReference type="PANTHER" id="PTHR32278:SF149">
    <property type="entry name" value="PHLOEM PROTEIN"/>
    <property type="match status" value="1"/>
</dbReference>
<accession>A0AAP0CCC2</accession>
<comment type="caution">
    <text evidence="1">The sequence shown here is derived from an EMBL/GenBank/DDBJ whole genome shotgun (WGS) entry which is preliminary data.</text>
</comment>
<reference evidence="1 2" key="1">
    <citation type="submission" date="2024-04" db="EMBL/GenBank/DDBJ databases">
        <title>The reference genome of an endangered Asteraceae, Deinandra increscens subsp. villosa, native to the Central Coast of California.</title>
        <authorList>
            <person name="Guilliams M."/>
            <person name="Hasenstab-Lehman K."/>
            <person name="Meyer R."/>
            <person name="Mcevoy S."/>
        </authorList>
    </citation>
    <scope>NUCLEOTIDE SEQUENCE [LARGE SCALE GENOMIC DNA]</scope>
    <source>
        <tissue evidence="1">Leaf</tissue>
    </source>
</reference>